<accession>A0A428RY55</accession>
<evidence type="ECO:0000313" key="1">
    <source>
        <dbReference type="EMBL" id="RSL82457.1"/>
    </source>
</evidence>
<evidence type="ECO:0000313" key="2">
    <source>
        <dbReference type="Proteomes" id="UP000287144"/>
    </source>
</evidence>
<dbReference type="AlphaFoldDB" id="A0A428RY55"/>
<reference evidence="1 2" key="1">
    <citation type="submission" date="2017-06" db="EMBL/GenBank/DDBJ databases">
        <title>Comparative genomic analysis of Ambrosia Fusariam Clade fungi.</title>
        <authorList>
            <person name="Stajich J.E."/>
            <person name="Carrillo J."/>
            <person name="Kijimoto T."/>
            <person name="Eskalen A."/>
            <person name="O'Donnell K."/>
            <person name="Kasson M."/>
        </authorList>
    </citation>
    <scope>NUCLEOTIDE SEQUENCE [LARGE SCALE GENOMIC DNA]</scope>
    <source>
        <strain evidence="1 2">NRRL62579</strain>
    </source>
</reference>
<proteinExistence type="predicted"/>
<comment type="caution">
    <text evidence="1">The sequence shown here is derived from an EMBL/GenBank/DDBJ whole genome shotgun (WGS) entry which is preliminary data.</text>
</comment>
<sequence>MARVQIPLDLLDSSVTCIYMENLISYWVDQGLTTEHSKVLASLLSLPMNDDALFVKCLEKEERDFRTIRNKMMRSMDIWEEVPAWDEVWRLKLAFDRNRKTDWHRNVKLYAIIVCKILPEMIMERNEHEDVWRTTRDAIGEPIIFSDTPDWYREKFRQYQARQAERDRSRQCDQEVILRYKALTRGAFDPKASDFAQQLQLPITESYLKWLLNEPRDYPIEWRQGLKEGGFTTAGACRPSIYKGAVIWKPIKHNGIWRRITFHLLGFQDIVIYKGAAIWKSIIGVWRRIIVRLDFQGIVIYKGAASYSSGNLGVKVSDSTESEGS</sequence>
<protein>
    <submittedName>
        <fullName evidence="1">Uncharacterized protein</fullName>
    </submittedName>
</protein>
<gene>
    <name evidence="1" type="ORF">CEP52_016955</name>
</gene>
<dbReference type="EMBL" id="NKCK01000415">
    <property type="protein sequence ID" value="RSL82457.1"/>
    <property type="molecule type" value="Genomic_DNA"/>
</dbReference>
<organism evidence="1 2">
    <name type="scientific">Fusarium oligoseptatum</name>
    <dbReference type="NCBI Taxonomy" id="2604345"/>
    <lineage>
        <taxon>Eukaryota</taxon>
        <taxon>Fungi</taxon>
        <taxon>Dikarya</taxon>
        <taxon>Ascomycota</taxon>
        <taxon>Pezizomycotina</taxon>
        <taxon>Sordariomycetes</taxon>
        <taxon>Hypocreomycetidae</taxon>
        <taxon>Hypocreales</taxon>
        <taxon>Nectriaceae</taxon>
        <taxon>Fusarium</taxon>
        <taxon>Fusarium solani species complex</taxon>
    </lineage>
</organism>
<name>A0A428RY55_9HYPO</name>
<dbReference type="Proteomes" id="UP000287144">
    <property type="component" value="Unassembled WGS sequence"/>
</dbReference>
<keyword evidence="2" id="KW-1185">Reference proteome</keyword>